<dbReference type="GO" id="GO:0016787">
    <property type="term" value="F:hydrolase activity"/>
    <property type="evidence" value="ECO:0007669"/>
    <property type="project" value="UniProtKB-KW"/>
</dbReference>
<proteinExistence type="inferred from homology"/>
<dbReference type="FunFam" id="3.40.50.1820:FF:000213">
    <property type="entry name" value="Carboxylic ester hydrolase"/>
    <property type="match status" value="1"/>
</dbReference>
<evidence type="ECO:0000259" key="11">
    <source>
        <dbReference type="Pfam" id="PF26616"/>
    </source>
</evidence>
<accession>A0A0B4FCD4</accession>
<evidence type="ECO:0000256" key="9">
    <source>
        <dbReference type="SAM" id="Phobius"/>
    </source>
</evidence>
<keyword evidence="13" id="KW-1185">Reference proteome</keyword>
<comment type="similarity">
    <text evidence="2">Belongs to the type-B carboxylesterase/lipase family.</text>
</comment>
<dbReference type="VEuPathDB" id="FungiDB:MAN_07732"/>
<dbReference type="Pfam" id="PF26616">
    <property type="entry name" value="CorA-like"/>
    <property type="match status" value="1"/>
</dbReference>
<evidence type="ECO:0000256" key="4">
    <source>
        <dbReference type="ARBA" id="ARBA00022729"/>
    </source>
</evidence>
<evidence type="ECO:0000256" key="3">
    <source>
        <dbReference type="ARBA" id="ARBA00022525"/>
    </source>
</evidence>
<dbReference type="Proteomes" id="UP000031186">
    <property type="component" value="Unassembled WGS sequence"/>
</dbReference>
<feature type="domain" description="CorA-like transporter" evidence="11">
    <location>
        <begin position="60"/>
        <end position="140"/>
    </location>
</feature>
<keyword evidence="9" id="KW-0472">Membrane</keyword>
<sequence>MARPPSGTDQTIMGGLGAQTHGDTLPDVDRFRNLLLRVRSDRKTFWSHSFQGPVMQLICCGDEHVRVHVTSYLEGSKIQETVVDGHEQLGQALSGKKKDRGLFIFIDSDAQASGKLSISHLMFHQLISRFSVMPQFSDLLPWKIILVYSGLYLANMGVFISLNWFFLLAGLALTSTVTAAQNLVQVQLTSGTNITGRLNSGVETYNGIPYADPPIGPLRLRPPQKISRHLDSVDGTGIAAACPQLLLSPADKNIISSVGSQILDLPFFKDVKGQEDCLTVSVQRPANIKPGDKLPVLFWMYGGGFALGSTNTYDGASLVREGVANNQPFIFVAVNYRVGGFGFMPGIEMLNEGSANAGLLDQRMGLEWVADNIDQFGGDPDRVTLWGESAGSISVFYQMALYGGNSSYKGKPLFRGGIMNSGTTIPAEPMDGFKGQATYNQVLKEAGCAGAVNNTLSCLRELDYDTFYNAVTQTFSGIFSFSGTKISFPPRPDGKVLPLSPDELAATGQYYAVPIIAGDQEDEGTIFALYQQSVKTNDDLVNYFSQFVFPNATKEQLSELVEAYTKDDEGSPFRTGPINSLYPMYKRIAAIIGDMTFTLSRRSFLEATAKANPNMPAWSFLSSYAHPLPILGTFHASDLIQIFYGIPPTHATSSTRQYYFNFLYNQDPNKGNKGQLDWPVWKENNTLMWFKTQLDNGYLTDSFRNNQYIVLAKLAKAKVLRQ</sequence>
<evidence type="ECO:0000256" key="5">
    <source>
        <dbReference type="ARBA" id="ARBA00022801"/>
    </source>
</evidence>
<feature type="non-terminal residue" evidence="12">
    <location>
        <position position="1"/>
    </location>
</feature>
<name>A0A0B4FCD4_METAF</name>
<dbReference type="OrthoDB" id="408631at2759"/>
<feature type="transmembrane region" description="Helical" evidence="9">
    <location>
        <begin position="145"/>
        <end position="173"/>
    </location>
</feature>
<evidence type="ECO:0000256" key="1">
    <source>
        <dbReference type="ARBA" id="ARBA00004613"/>
    </source>
</evidence>
<dbReference type="PROSITE" id="PS00122">
    <property type="entry name" value="CARBOXYLESTERASE_B_1"/>
    <property type="match status" value="1"/>
</dbReference>
<evidence type="ECO:0000313" key="13">
    <source>
        <dbReference type="Proteomes" id="UP000031186"/>
    </source>
</evidence>
<keyword evidence="9" id="KW-0812">Transmembrane</keyword>
<keyword evidence="3" id="KW-0964">Secreted</keyword>
<dbReference type="InterPro" id="IPR050309">
    <property type="entry name" value="Type-B_Carboxylest/Lipase"/>
</dbReference>
<evidence type="ECO:0000256" key="7">
    <source>
        <dbReference type="ARBA" id="ARBA00023180"/>
    </source>
</evidence>
<dbReference type="HOGENOM" id="CLU_006586_10_6_1"/>
<evidence type="ECO:0000313" key="12">
    <source>
        <dbReference type="EMBL" id="KID63531.1"/>
    </source>
</evidence>
<dbReference type="GO" id="GO:0006629">
    <property type="term" value="P:lipid metabolic process"/>
    <property type="evidence" value="ECO:0007669"/>
    <property type="project" value="UniProtKB-KW"/>
</dbReference>
<feature type="domain" description="Carboxylesterase type B" evidence="10">
    <location>
        <begin position="192"/>
        <end position="696"/>
    </location>
</feature>
<dbReference type="EMBL" id="AZNF01000010">
    <property type="protein sequence ID" value="KID63531.1"/>
    <property type="molecule type" value="Genomic_DNA"/>
</dbReference>
<protein>
    <submittedName>
        <fullName evidence="12">Lipase 3</fullName>
    </submittedName>
</protein>
<evidence type="ECO:0000256" key="2">
    <source>
        <dbReference type="ARBA" id="ARBA00005964"/>
    </source>
</evidence>
<dbReference type="Pfam" id="PF00135">
    <property type="entry name" value="COesterase"/>
    <property type="match status" value="1"/>
</dbReference>
<keyword evidence="9" id="KW-1133">Transmembrane helix</keyword>
<dbReference type="ESTHER" id="metar-e9ep20">
    <property type="family name" value="Carboxypeptidase_S10"/>
</dbReference>
<keyword evidence="4" id="KW-0732">Signal</keyword>
<dbReference type="GO" id="GO:0005576">
    <property type="term" value="C:extracellular region"/>
    <property type="evidence" value="ECO:0007669"/>
    <property type="project" value="UniProtKB-SubCell"/>
</dbReference>
<comment type="caution">
    <text evidence="12">The sequence shown here is derived from an EMBL/GenBank/DDBJ whole genome shotgun (WGS) entry which is preliminary data.</text>
</comment>
<keyword evidence="6" id="KW-0443">Lipid metabolism</keyword>
<dbReference type="PANTHER" id="PTHR11559">
    <property type="entry name" value="CARBOXYLESTERASE"/>
    <property type="match status" value="1"/>
</dbReference>
<feature type="region of interest" description="Disordered" evidence="8">
    <location>
        <begin position="1"/>
        <end position="21"/>
    </location>
</feature>
<evidence type="ECO:0000256" key="6">
    <source>
        <dbReference type="ARBA" id="ARBA00023098"/>
    </source>
</evidence>
<comment type="subcellular location">
    <subcellularLocation>
        <location evidence="1">Secreted</location>
    </subcellularLocation>
</comment>
<dbReference type="InterPro" id="IPR058257">
    <property type="entry name" value="CorA-like_dom"/>
</dbReference>
<organism evidence="12 13">
    <name type="scientific">Metarhizium anisopliae (strain ARSEF 549)</name>
    <dbReference type="NCBI Taxonomy" id="3151832"/>
    <lineage>
        <taxon>Eukaryota</taxon>
        <taxon>Fungi</taxon>
        <taxon>Dikarya</taxon>
        <taxon>Ascomycota</taxon>
        <taxon>Pezizomycotina</taxon>
        <taxon>Sordariomycetes</taxon>
        <taxon>Hypocreomycetidae</taxon>
        <taxon>Hypocreales</taxon>
        <taxon>Clavicipitaceae</taxon>
        <taxon>Metarhizium</taxon>
    </lineage>
</organism>
<gene>
    <name evidence="12" type="ORF">MAN_07732</name>
</gene>
<dbReference type="AlphaFoldDB" id="A0A0B4FCD4"/>
<dbReference type="InterPro" id="IPR029058">
    <property type="entry name" value="AB_hydrolase_fold"/>
</dbReference>
<dbReference type="InterPro" id="IPR002018">
    <property type="entry name" value="CarbesteraseB"/>
</dbReference>
<reference evidence="12 13" key="1">
    <citation type="journal article" date="2014" name="Proc. Natl. Acad. Sci. U.S.A.">
        <title>Trajectory and genomic determinants of fungal-pathogen speciation and host adaptation.</title>
        <authorList>
            <person name="Hu X."/>
            <person name="Xiao G."/>
            <person name="Zheng P."/>
            <person name="Shang Y."/>
            <person name="Su Y."/>
            <person name="Zhang X."/>
            <person name="Liu X."/>
            <person name="Zhan S."/>
            <person name="St Leger R.J."/>
            <person name="Wang C."/>
        </authorList>
    </citation>
    <scope>NUCLEOTIDE SEQUENCE [LARGE SCALE GENOMIC DNA]</scope>
    <source>
        <strain evidence="12 13">ARSEF 549</strain>
    </source>
</reference>
<evidence type="ECO:0000256" key="8">
    <source>
        <dbReference type="SAM" id="MobiDB-lite"/>
    </source>
</evidence>
<keyword evidence="7" id="KW-0325">Glycoprotein</keyword>
<dbReference type="SUPFAM" id="SSF53474">
    <property type="entry name" value="alpha/beta-Hydrolases"/>
    <property type="match status" value="1"/>
</dbReference>
<dbReference type="InterPro" id="IPR019826">
    <property type="entry name" value="Carboxylesterase_B_AS"/>
</dbReference>
<evidence type="ECO:0000259" key="10">
    <source>
        <dbReference type="Pfam" id="PF00135"/>
    </source>
</evidence>
<keyword evidence="5" id="KW-0378">Hydrolase</keyword>
<dbReference type="Gene3D" id="3.40.50.1820">
    <property type="entry name" value="alpha/beta hydrolase"/>
    <property type="match status" value="1"/>
</dbReference>